<evidence type="ECO:0000256" key="1">
    <source>
        <dbReference type="ARBA" id="ARBA00020216"/>
    </source>
</evidence>
<dbReference type="SMART" id="SM00875">
    <property type="entry name" value="BACK"/>
    <property type="match status" value="1"/>
</dbReference>
<dbReference type="Proteomes" id="UP001152320">
    <property type="component" value="Chromosome 3"/>
</dbReference>
<dbReference type="InterPro" id="IPR011333">
    <property type="entry name" value="SKP1/BTB/POZ_sf"/>
</dbReference>
<proteinExistence type="predicted"/>
<dbReference type="EMBL" id="JAIZAY010000003">
    <property type="protein sequence ID" value="KAJ8044778.1"/>
    <property type="molecule type" value="Genomic_DNA"/>
</dbReference>
<dbReference type="InterPro" id="IPR034091">
    <property type="entry name" value="BTBD9_BACK-like_dom"/>
</dbReference>
<dbReference type="PROSITE" id="PS50097">
    <property type="entry name" value="BTB"/>
    <property type="match status" value="1"/>
</dbReference>
<dbReference type="PANTHER" id="PTHR46306">
    <property type="entry name" value="BTB/POZ DOMAIN-CONTAINING PROTEIN 9"/>
    <property type="match status" value="1"/>
</dbReference>
<dbReference type="Pfam" id="PF00754">
    <property type="entry name" value="F5_F8_type_C"/>
    <property type="match status" value="2"/>
</dbReference>
<evidence type="ECO:0000256" key="2">
    <source>
        <dbReference type="SAM" id="MobiDB-lite"/>
    </source>
</evidence>
<dbReference type="GO" id="GO:0050804">
    <property type="term" value="P:modulation of chemical synaptic transmission"/>
    <property type="evidence" value="ECO:0007669"/>
    <property type="project" value="TreeGrafter"/>
</dbReference>
<evidence type="ECO:0000313" key="4">
    <source>
        <dbReference type="EMBL" id="KAJ8044778.1"/>
    </source>
</evidence>
<evidence type="ECO:0000313" key="5">
    <source>
        <dbReference type="Proteomes" id="UP001152320"/>
    </source>
</evidence>
<dbReference type="Gene3D" id="2.60.120.260">
    <property type="entry name" value="Galactose-binding domain-like"/>
    <property type="match status" value="2"/>
</dbReference>
<dbReference type="InterPro" id="IPR000421">
    <property type="entry name" value="FA58C"/>
</dbReference>
<organism evidence="4 5">
    <name type="scientific">Holothuria leucospilota</name>
    <name type="common">Black long sea cucumber</name>
    <name type="synonym">Mertensiothuria leucospilota</name>
    <dbReference type="NCBI Taxonomy" id="206669"/>
    <lineage>
        <taxon>Eukaryota</taxon>
        <taxon>Metazoa</taxon>
        <taxon>Echinodermata</taxon>
        <taxon>Eleutherozoa</taxon>
        <taxon>Echinozoa</taxon>
        <taxon>Holothuroidea</taxon>
        <taxon>Aspidochirotacea</taxon>
        <taxon>Aspidochirotida</taxon>
        <taxon>Holothuriidae</taxon>
        <taxon>Holothuria</taxon>
    </lineage>
</organism>
<dbReference type="GO" id="GO:0005737">
    <property type="term" value="C:cytoplasm"/>
    <property type="evidence" value="ECO:0007669"/>
    <property type="project" value="TreeGrafter"/>
</dbReference>
<dbReference type="FunFam" id="3.30.710.10:FF:000042">
    <property type="entry name" value="BTB/POZ domain-containing protein 9"/>
    <property type="match status" value="1"/>
</dbReference>
<dbReference type="GO" id="GO:0008344">
    <property type="term" value="P:adult locomotory behavior"/>
    <property type="evidence" value="ECO:0007669"/>
    <property type="project" value="TreeGrafter"/>
</dbReference>
<dbReference type="SMART" id="SM00225">
    <property type="entry name" value="BTB"/>
    <property type="match status" value="1"/>
</dbReference>
<protein>
    <recommendedName>
        <fullName evidence="1">BTB/POZ domain-containing protein 9</fullName>
    </recommendedName>
</protein>
<dbReference type="CDD" id="cd14822">
    <property type="entry name" value="BACK_BTBD9"/>
    <property type="match status" value="1"/>
</dbReference>
<keyword evidence="5" id="KW-1185">Reference proteome</keyword>
<dbReference type="InterPro" id="IPR052407">
    <property type="entry name" value="BTB_POZ_domain_cont_9"/>
</dbReference>
<dbReference type="Gene3D" id="3.30.710.10">
    <property type="entry name" value="Potassium Channel Kv1.1, Chain A"/>
    <property type="match status" value="1"/>
</dbReference>
<dbReference type="FunFam" id="2.60.120.260:FF:000051">
    <property type="entry name" value="BTB/POZ domain-containing protein 9"/>
    <property type="match status" value="1"/>
</dbReference>
<feature type="region of interest" description="Disordered" evidence="2">
    <location>
        <begin position="564"/>
        <end position="589"/>
    </location>
</feature>
<dbReference type="AlphaFoldDB" id="A0A9Q1CG75"/>
<dbReference type="Gene3D" id="1.25.40.420">
    <property type="match status" value="1"/>
</dbReference>
<dbReference type="Pfam" id="PF00651">
    <property type="entry name" value="BTB"/>
    <property type="match status" value="1"/>
</dbReference>
<reference evidence="4" key="1">
    <citation type="submission" date="2021-10" db="EMBL/GenBank/DDBJ databases">
        <title>Tropical sea cucumber genome reveals ecological adaptation and Cuvierian tubules defense mechanism.</title>
        <authorList>
            <person name="Chen T."/>
        </authorList>
    </citation>
    <scope>NUCLEOTIDE SEQUENCE</scope>
    <source>
        <strain evidence="4">Nanhai2018</strain>
        <tissue evidence="4">Muscle</tissue>
    </source>
</reference>
<accession>A0A9Q1CG75</accession>
<dbReference type="FunFam" id="2.60.120.260:FF:000038">
    <property type="entry name" value="BTB/POZ domain-containing protein 9"/>
    <property type="match status" value="1"/>
</dbReference>
<dbReference type="Pfam" id="PF07707">
    <property type="entry name" value="BACK"/>
    <property type="match status" value="1"/>
</dbReference>
<dbReference type="GO" id="GO:0048512">
    <property type="term" value="P:circadian behavior"/>
    <property type="evidence" value="ECO:0007669"/>
    <property type="project" value="TreeGrafter"/>
</dbReference>
<dbReference type="InterPro" id="IPR008979">
    <property type="entry name" value="Galactose-bd-like_sf"/>
</dbReference>
<dbReference type="PANTHER" id="PTHR46306:SF1">
    <property type="entry name" value="BTB_POZ DOMAIN-CONTAINING PROTEIN 9"/>
    <property type="match status" value="1"/>
</dbReference>
<dbReference type="InterPro" id="IPR011705">
    <property type="entry name" value="BACK"/>
</dbReference>
<evidence type="ECO:0000259" key="3">
    <source>
        <dbReference type="PROSITE" id="PS50097"/>
    </source>
</evidence>
<dbReference type="FunFam" id="1.25.40.420:FF:000005">
    <property type="entry name" value="BTB/POZ domain-containing protein 9"/>
    <property type="match status" value="1"/>
</dbReference>
<dbReference type="OrthoDB" id="9997739at2759"/>
<dbReference type="SUPFAM" id="SSF54695">
    <property type="entry name" value="POZ domain"/>
    <property type="match status" value="1"/>
</dbReference>
<name>A0A9Q1CG75_HOLLE</name>
<comment type="caution">
    <text evidence="4">The sequence shown here is derived from an EMBL/GenBank/DDBJ whole genome shotgun (WGS) entry which is preliminary data.</text>
</comment>
<dbReference type="SUPFAM" id="SSF49785">
    <property type="entry name" value="Galactose-binding domain-like"/>
    <property type="match status" value="2"/>
</dbReference>
<feature type="domain" description="BTB" evidence="3">
    <location>
        <begin position="36"/>
        <end position="105"/>
    </location>
</feature>
<dbReference type="CDD" id="cd18287">
    <property type="entry name" value="BTB_POZ_BTBD9"/>
    <property type="match status" value="1"/>
</dbReference>
<dbReference type="InterPro" id="IPR000210">
    <property type="entry name" value="BTB/POZ_dom"/>
</dbReference>
<sequence length="589" mass="67210">MSDTHRISPTSPLGEVEHATLLSHDIGNMFCNEEYSNVTLVVEGRHFHAHKDILAARCHYFRALLFGGLRESDPECTTIELKDTNAQAFETLLKYIYTGRVNLLELREDILLEVMGLAHRYGFAELESAISGYLRAILSIHNVCLIYDVATLYCLDSLKQTCYMYMDSNAEDVMESDGFLSLSESALREVISRDSFYASEVRIFEAVGRWSEANQKVDISDIVKAIRLPLMSFQELLKVVRPSNLLSPDSILDAIQEKYDRKDADLNYRGVLIPDENVGTVKYNAKVMKGEMRTALLDGDSVNYDLDRGFTRHSIEDESEPEGIVIELGKPSILNTIRLLLWDRDNRSYSYYIEASVDEKDWVRIVDHRHYLCRSWQTLHFQPRVCRYIRIVGTFNSTNKVFHLVSFECFFTTKPFELDPTTGLIIPKENMATIKHSAIVIEGVSRSRNALLNGDTKSYDWDSGYTCHQLGSGSIVVQLSQPYVVSSMRLLLWDCDARTYSYYVEVSTNQQNWYRVADRTKEQCRSWQTLHFEARPVTFIRIVGTRNTANEVFHCVHFECPASATDPPQSTHSDPEGGDNMPTTPTSSS</sequence>
<gene>
    <name evidence="4" type="ORF">HOLleu_07628</name>
</gene>